<reference evidence="2" key="1">
    <citation type="journal article" date="2011" name="Stand. Genomic Sci.">
        <title>Non-contiguous finished genome sequence of the opportunistic oral pathogen Prevotella multisaccharivorax type strain (PPPA20).</title>
        <authorList>
            <person name="Pati A."/>
            <person name="Gronow S."/>
            <person name="Lu M."/>
            <person name="Lapidus A."/>
            <person name="Nolan M."/>
            <person name="Lucas S."/>
            <person name="Hammon N."/>
            <person name="Deshpande S."/>
            <person name="Cheng J.F."/>
            <person name="Tapia R."/>
            <person name="Han C."/>
            <person name="Goodwin L."/>
            <person name="Pitluck S."/>
            <person name="Liolios K."/>
            <person name="Pagani I."/>
            <person name="Mavromatis K."/>
            <person name="Mikhailova N."/>
            <person name="Huntemann M."/>
            <person name="Chen A."/>
            <person name="Palaniappan K."/>
            <person name="Land M."/>
            <person name="Hauser L."/>
            <person name="Detter J.C."/>
            <person name="Brambilla E.M."/>
            <person name="Rohde M."/>
            <person name="Goker M."/>
            <person name="Woyke T."/>
            <person name="Bristow J."/>
            <person name="Eisen J.A."/>
            <person name="Markowitz V."/>
            <person name="Hugenholtz P."/>
            <person name="Kyrpides N.C."/>
            <person name="Klenk H.P."/>
            <person name="Ivanova N."/>
        </authorList>
    </citation>
    <scope>NUCLEOTIDE SEQUENCE [LARGE SCALE GENOMIC DNA]</scope>
    <source>
        <strain evidence="2">DSM 17128</strain>
    </source>
</reference>
<sequence length="233" mass="27114">MAIDMRPCIFKHPAINRRRQSTDRWLLLGIALLVSFTALGQDSISDSRYDRRVNRMRHYWASLIPTQVVVQNAGNMGLLSAGVGWSYGKRSQWETQVLWGVIPKYSSTRAHITNTVKQNYIPWSVSFNDYISLEPLQVSVYLNTVYGHEFWKSQPGRYPDRYYEALSTKFRLNVSVGQQLTFSFNPEKYYFKRIKLFYEFGSCDLYIRSLLMGSSISFWDILGLSLGIKLEML</sequence>
<evidence type="ECO:0000313" key="1">
    <source>
        <dbReference type="EMBL" id="EGN56487.1"/>
    </source>
</evidence>
<dbReference type="HOGENOM" id="CLU_093748_0_0_10"/>
<evidence type="ECO:0008006" key="3">
    <source>
        <dbReference type="Google" id="ProtNLM"/>
    </source>
</evidence>
<dbReference type="AlphaFoldDB" id="F8N849"/>
<protein>
    <recommendedName>
        <fullName evidence="3">Outer membrane protein beta-barrel domain-containing protein</fullName>
    </recommendedName>
</protein>
<keyword evidence="2" id="KW-1185">Reference proteome</keyword>
<dbReference type="Proteomes" id="UP000002772">
    <property type="component" value="Unassembled WGS sequence"/>
</dbReference>
<name>F8N849_9BACT</name>
<dbReference type="EMBL" id="GL945017">
    <property type="protein sequence ID" value="EGN56487.1"/>
    <property type="molecule type" value="Genomic_DNA"/>
</dbReference>
<evidence type="ECO:0000313" key="2">
    <source>
        <dbReference type="Proteomes" id="UP000002772"/>
    </source>
</evidence>
<dbReference type="eggNOG" id="ENOG502ZSCK">
    <property type="taxonomic scope" value="Bacteria"/>
</dbReference>
<dbReference type="STRING" id="688246.Premu_1047"/>
<proteinExistence type="predicted"/>
<accession>F8N849</accession>
<organism evidence="1 2">
    <name type="scientific">Hallella multisaccharivorax DSM 17128</name>
    <dbReference type="NCBI Taxonomy" id="688246"/>
    <lineage>
        <taxon>Bacteria</taxon>
        <taxon>Pseudomonadati</taxon>
        <taxon>Bacteroidota</taxon>
        <taxon>Bacteroidia</taxon>
        <taxon>Bacteroidales</taxon>
        <taxon>Prevotellaceae</taxon>
        <taxon>Hallella</taxon>
    </lineage>
</organism>
<gene>
    <name evidence="1" type="ORF">Premu_1047</name>
</gene>